<dbReference type="Proteomes" id="UP001589813">
    <property type="component" value="Unassembled WGS sequence"/>
</dbReference>
<evidence type="ECO:0000259" key="2">
    <source>
        <dbReference type="Pfam" id="PF08327"/>
    </source>
</evidence>
<comment type="similarity">
    <text evidence="1">Belongs to the AHA1 family.</text>
</comment>
<dbReference type="EMBL" id="JBHLXP010000005">
    <property type="protein sequence ID" value="MFC0050330.1"/>
    <property type="molecule type" value="Genomic_DNA"/>
</dbReference>
<dbReference type="InterPro" id="IPR013538">
    <property type="entry name" value="ASHA1/2-like_C"/>
</dbReference>
<keyword evidence="4" id="KW-1185">Reference proteome</keyword>
<dbReference type="Pfam" id="PF08327">
    <property type="entry name" value="AHSA1"/>
    <property type="match status" value="1"/>
</dbReference>
<protein>
    <submittedName>
        <fullName evidence="3">SRPBCC domain-containing protein</fullName>
    </submittedName>
</protein>
<reference evidence="3 4" key="1">
    <citation type="submission" date="2024-09" db="EMBL/GenBank/DDBJ databases">
        <authorList>
            <person name="Sun Q."/>
            <person name="Mori K."/>
        </authorList>
    </citation>
    <scope>NUCLEOTIDE SEQUENCE [LARGE SCALE GENOMIC DNA]</scope>
    <source>
        <strain evidence="3 4">KCTC 23315</strain>
    </source>
</reference>
<evidence type="ECO:0000313" key="3">
    <source>
        <dbReference type="EMBL" id="MFC0050330.1"/>
    </source>
</evidence>
<feature type="domain" description="Activator of Hsp90 ATPase homologue 1/2-like C-terminal" evidence="2">
    <location>
        <begin position="16"/>
        <end position="145"/>
    </location>
</feature>
<accession>A0ABV6BHI2</accession>
<dbReference type="RefSeq" id="WP_377247909.1">
    <property type="nucleotide sequence ID" value="NZ_JBHLXP010000005.1"/>
</dbReference>
<sequence>MVDSVLVQVRHLFRQPPAQVFDHWLAEHQAGRWMFATPQGRMHHLQLELAPNHQFRVTEQIHGRTWVHTGEYHQIHKPHLLLFSCTTSGTQPGRGEPDMVQLQFQSHPLGCELVLSHQTSGQWAPFRQQLIEGWTHIFAGLMAELNDREYQPGEILN</sequence>
<dbReference type="CDD" id="cd07814">
    <property type="entry name" value="SRPBCC_CalC_Aha1-like"/>
    <property type="match status" value="1"/>
</dbReference>
<organism evidence="3 4">
    <name type="scientific">Rheinheimera tilapiae</name>
    <dbReference type="NCBI Taxonomy" id="875043"/>
    <lineage>
        <taxon>Bacteria</taxon>
        <taxon>Pseudomonadati</taxon>
        <taxon>Pseudomonadota</taxon>
        <taxon>Gammaproteobacteria</taxon>
        <taxon>Chromatiales</taxon>
        <taxon>Chromatiaceae</taxon>
        <taxon>Rheinheimera</taxon>
    </lineage>
</organism>
<evidence type="ECO:0000256" key="1">
    <source>
        <dbReference type="ARBA" id="ARBA00006817"/>
    </source>
</evidence>
<gene>
    <name evidence="3" type="ORF">ACFFJP_18685</name>
</gene>
<dbReference type="Gene3D" id="3.30.530.20">
    <property type="match status" value="1"/>
</dbReference>
<dbReference type="SUPFAM" id="SSF55961">
    <property type="entry name" value="Bet v1-like"/>
    <property type="match status" value="1"/>
</dbReference>
<evidence type="ECO:0000313" key="4">
    <source>
        <dbReference type="Proteomes" id="UP001589813"/>
    </source>
</evidence>
<comment type="caution">
    <text evidence="3">The sequence shown here is derived from an EMBL/GenBank/DDBJ whole genome shotgun (WGS) entry which is preliminary data.</text>
</comment>
<dbReference type="InterPro" id="IPR023393">
    <property type="entry name" value="START-like_dom_sf"/>
</dbReference>
<name>A0ABV6BHI2_9GAMM</name>
<proteinExistence type="inferred from homology"/>